<organism evidence="2 3">
    <name type="scientific">Caulobacter radicis</name>
    <dbReference type="NCBI Taxonomy" id="2172650"/>
    <lineage>
        <taxon>Bacteria</taxon>
        <taxon>Pseudomonadati</taxon>
        <taxon>Pseudomonadota</taxon>
        <taxon>Alphaproteobacteria</taxon>
        <taxon>Caulobacterales</taxon>
        <taxon>Caulobacteraceae</taxon>
        <taxon>Caulobacter</taxon>
    </lineage>
</organism>
<reference evidence="2 3" key="1">
    <citation type="submission" date="2018-04" db="EMBL/GenBank/DDBJ databases">
        <title>The genome sequence of Caulobacter sp. 736.</title>
        <authorList>
            <person name="Gao J."/>
            <person name="Sun J."/>
        </authorList>
    </citation>
    <scope>NUCLEOTIDE SEQUENCE [LARGE SCALE GENOMIC DNA]</scope>
    <source>
        <strain evidence="2 3">736</strain>
    </source>
</reference>
<dbReference type="AlphaFoldDB" id="A0A2T9IXZ8"/>
<accession>A0A2T9IXZ8</accession>
<evidence type="ECO:0000313" key="3">
    <source>
        <dbReference type="Proteomes" id="UP000244913"/>
    </source>
</evidence>
<keyword evidence="1" id="KW-0732">Signal</keyword>
<dbReference type="Gene3D" id="2.40.70.10">
    <property type="entry name" value="Acid Proteases"/>
    <property type="match status" value="1"/>
</dbReference>
<dbReference type="Proteomes" id="UP000244913">
    <property type="component" value="Unassembled WGS sequence"/>
</dbReference>
<comment type="caution">
    <text evidence="2">The sequence shown here is derived from an EMBL/GenBank/DDBJ whole genome shotgun (WGS) entry which is preliminary data.</text>
</comment>
<name>A0A2T9IXZ8_9CAUL</name>
<feature type="chain" id="PRO_5015674797" evidence="1">
    <location>
        <begin position="21"/>
        <end position="247"/>
    </location>
</feature>
<protein>
    <submittedName>
        <fullName evidence="2">Uncharacterized protein</fullName>
    </submittedName>
</protein>
<evidence type="ECO:0000313" key="2">
    <source>
        <dbReference type="EMBL" id="PVM71982.1"/>
    </source>
</evidence>
<feature type="signal peptide" evidence="1">
    <location>
        <begin position="1"/>
        <end position="20"/>
    </location>
</feature>
<evidence type="ECO:0000256" key="1">
    <source>
        <dbReference type="SAM" id="SignalP"/>
    </source>
</evidence>
<dbReference type="EMBL" id="QDKP01000064">
    <property type="protein sequence ID" value="PVM71982.1"/>
    <property type="molecule type" value="Genomic_DNA"/>
</dbReference>
<keyword evidence="3" id="KW-1185">Reference proteome</keyword>
<gene>
    <name evidence="2" type="ORF">DDF65_23085</name>
</gene>
<dbReference type="RefSeq" id="WP_116569855.1">
    <property type="nucleotide sequence ID" value="NZ_QDKP01000064.1"/>
</dbReference>
<proteinExistence type="predicted"/>
<dbReference type="InterPro" id="IPR021109">
    <property type="entry name" value="Peptidase_aspartic_dom_sf"/>
</dbReference>
<sequence length="247" mass="24968">MRVPLLALAVTLATGASARAGETACWFENGAVVAPAAVGDMTGDFVIDLSAPHTLLHNTKAQAGGFEGSELSLPVRVAGQALPAQPVTVVDLDYRGVGFVAPIAGVIGADILARYTVVIDFSPCRLRLEPADGLSRPSGPSLPVEMVGGVPTVLASASDGFSSVQGPFALDTASAAALRARGPADGPRQAPAGTVAGLAFDGRLYPRARAVKAGDLPPGVVGALGVEVLARGRLRLDPAAHALWLTP</sequence>